<sequence>MNYAGLPGHPGRDLHYSQAKGAGSVLSFLTGSLALLKHVVETMKYFSINDLVCKTFYEFWFEEPSGF</sequence>
<reference evidence="1" key="1">
    <citation type="submission" date="2023-10" db="EMBL/GenBank/DDBJ databases">
        <title>Chromosome-level genome of the transformable northern wattle, Acacia crassicarpa.</title>
        <authorList>
            <person name="Massaro I."/>
            <person name="Sinha N.R."/>
            <person name="Poethig S."/>
            <person name="Leichty A.R."/>
        </authorList>
    </citation>
    <scope>NUCLEOTIDE SEQUENCE</scope>
    <source>
        <strain evidence="1">Acra3RX</strain>
        <tissue evidence="1">Leaf</tissue>
    </source>
</reference>
<dbReference type="AlphaFoldDB" id="A0AAE1THW4"/>
<protein>
    <submittedName>
        <fullName evidence="1">Uncharacterized protein</fullName>
    </submittedName>
</protein>
<dbReference type="EMBL" id="JAWXYG010000001">
    <property type="protein sequence ID" value="KAK4284180.1"/>
    <property type="molecule type" value="Genomic_DNA"/>
</dbReference>
<proteinExistence type="predicted"/>
<name>A0AAE1THW4_9FABA</name>
<evidence type="ECO:0000313" key="1">
    <source>
        <dbReference type="EMBL" id="KAK4284180.1"/>
    </source>
</evidence>
<comment type="caution">
    <text evidence="1">The sequence shown here is derived from an EMBL/GenBank/DDBJ whole genome shotgun (WGS) entry which is preliminary data.</text>
</comment>
<evidence type="ECO:0000313" key="2">
    <source>
        <dbReference type="Proteomes" id="UP001293593"/>
    </source>
</evidence>
<dbReference type="Proteomes" id="UP001293593">
    <property type="component" value="Unassembled WGS sequence"/>
</dbReference>
<dbReference type="InterPro" id="IPR015422">
    <property type="entry name" value="PyrdxlP-dep_Trfase_small"/>
</dbReference>
<keyword evidence="2" id="KW-1185">Reference proteome</keyword>
<gene>
    <name evidence="1" type="ORF">QN277_001046</name>
</gene>
<dbReference type="Gene3D" id="3.90.1150.10">
    <property type="entry name" value="Aspartate Aminotransferase, domain 1"/>
    <property type="match status" value="1"/>
</dbReference>
<accession>A0AAE1THW4</accession>
<organism evidence="1 2">
    <name type="scientific">Acacia crassicarpa</name>
    <name type="common">northern wattle</name>
    <dbReference type="NCBI Taxonomy" id="499986"/>
    <lineage>
        <taxon>Eukaryota</taxon>
        <taxon>Viridiplantae</taxon>
        <taxon>Streptophyta</taxon>
        <taxon>Embryophyta</taxon>
        <taxon>Tracheophyta</taxon>
        <taxon>Spermatophyta</taxon>
        <taxon>Magnoliopsida</taxon>
        <taxon>eudicotyledons</taxon>
        <taxon>Gunneridae</taxon>
        <taxon>Pentapetalae</taxon>
        <taxon>rosids</taxon>
        <taxon>fabids</taxon>
        <taxon>Fabales</taxon>
        <taxon>Fabaceae</taxon>
        <taxon>Caesalpinioideae</taxon>
        <taxon>mimosoid clade</taxon>
        <taxon>Acacieae</taxon>
        <taxon>Acacia</taxon>
    </lineage>
</organism>